<feature type="domain" description="FAD-binding FR-type" evidence="7">
    <location>
        <begin position="341"/>
        <end position="445"/>
    </location>
</feature>
<keyword evidence="5 6" id="KW-0472">Membrane</keyword>
<evidence type="ECO:0000256" key="2">
    <source>
        <dbReference type="ARBA" id="ARBA00022692"/>
    </source>
</evidence>
<keyword evidence="9" id="KW-1185">Reference proteome</keyword>
<feature type="transmembrane region" description="Helical" evidence="6">
    <location>
        <begin position="594"/>
        <end position="615"/>
    </location>
</feature>
<dbReference type="InterPro" id="IPR039261">
    <property type="entry name" value="FNR_nucleotide-bd"/>
</dbReference>
<evidence type="ECO:0000256" key="6">
    <source>
        <dbReference type="SAM" id="Phobius"/>
    </source>
</evidence>
<dbReference type="PROSITE" id="PS51384">
    <property type="entry name" value="FAD_FR"/>
    <property type="match status" value="1"/>
</dbReference>
<dbReference type="Pfam" id="PF01794">
    <property type="entry name" value="Ferric_reduct"/>
    <property type="match status" value="1"/>
</dbReference>
<feature type="transmembrane region" description="Helical" evidence="6">
    <location>
        <begin position="188"/>
        <end position="210"/>
    </location>
</feature>
<dbReference type="Pfam" id="PF08022">
    <property type="entry name" value="FAD_binding_8"/>
    <property type="match status" value="1"/>
</dbReference>
<dbReference type="InterPro" id="IPR013121">
    <property type="entry name" value="Fe_red_NAD-bd_6"/>
</dbReference>
<organism evidence="8 9">
    <name type="scientific">Coccomyxa viridis</name>
    <dbReference type="NCBI Taxonomy" id="1274662"/>
    <lineage>
        <taxon>Eukaryota</taxon>
        <taxon>Viridiplantae</taxon>
        <taxon>Chlorophyta</taxon>
        <taxon>core chlorophytes</taxon>
        <taxon>Trebouxiophyceae</taxon>
        <taxon>Trebouxiophyceae incertae sedis</taxon>
        <taxon>Coccomyxaceae</taxon>
        <taxon>Coccomyxa</taxon>
    </lineage>
</organism>
<dbReference type="SFLD" id="SFLDS00052">
    <property type="entry name" value="Ferric_Reductase_Domain"/>
    <property type="match status" value="1"/>
</dbReference>
<dbReference type="GO" id="GO:0016491">
    <property type="term" value="F:oxidoreductase activity"/>
    <property type="evidence" value="ECO:0007669"/>
    <property type="project" value="UniProtKB-KW"/>
</dbReference>
<comment type="subcellular location">
    <subcellularLocation>
        <location evidence="1">Membrane</location>
        <topology evidence="1">Multi-pass membrane protein</topology>
    </subcellularLocation>
</comment>
<dbReference type="Proteomes" id="UP001314263">
    <property type="component" value="Unassembled WGS sequence"/>
</dbReference>
<dbReference type="InterPro" id="IPR050369">
    <property type="entry name" value="RBOH/FRE"/>
</dbReference>
<keyword evidence="4" id="KW-0560">Oxidoreductase</keyword>
<dbReference type="PROSITE" id="PS51257">
    <property type="entry name" value="PROKAR_LIPOPROTEIN"/>
    <property type="match status" value="1"/>
</dbReference>
<evidence type="ECO:0000313" key="9">
    <source>
        <dbReference type="Proteomes" id="UP001314263"/>
    </source>
</evidence>
<proteinExistence type="predicted"/>
<dbReference type="PANTHER" id="PTHR11972">
    <property type="entry name" value="NADPH OXIDASE"/>
    <property type="match status" value="1"/>
</dbReference>
<name>A0AAV1HVM2_9CHLO</name>
<feature type="transmembrane region" description="Helical" evidence="6">
    <location>
        <begin position="136"/>
        <end position="162"/>
    </location>
</feature>
<comment type="caution">
    <text evidence="8">The sequence shown here is derived from an EMBL/GenBank/DDBJ whole genome shotgun (WGS) entry which is preliminary data.</text>
</comment>
<dbReference type="InterPro" id="IPR013112">
    <property type="entry name" value="FAD-bd_8"/>
</dbReference>
<keyword evidence="3 6" id="KW-1133">Transmembrane helix</keyword>
<dbReference type="SFLD" id="SFLDG01168">
    <property type="entry name" value="Ferric_reductase_subgroup_(FRE"/>
    <property type="match status" value="1"/>
</dbReference>
<evidence type="ECO:0000256" key="3">
    <source>
        <dbReference type="ARBA" id="ARBA00022989"/>
    </source>
</evidence>
<keyword evidence="2 6" id="KW-0812">Transmembrane</keyword>
<feature type="transmembrane region" description="Helical" evidence="6">
    <location>
        <begin position="263"/>
        <end position="288"/>
    </location>
</feature>
<dbReference type="Gene3D" id="3.40.50.80">
    <property type="entry name" value="Nucleotide-binding domain of ferredoxin-NADP reductase (FNR) module"/>
    <property type="match status" value="2"/>
</dbReference>
<evidence type="ECO:0000313" key="8">
    <source>
        <dbReference type="EMBL" id="CAK0737399.1"/>
    </source>
</evidence>
<dbReference type="CDD" id="cd06186">
    <property type="entry name" value="NOX_Duox_like_FAD_NADP"/>
    <property type="match status" value="1"/>
</dbReference>
<accession>A0AAV1HVM2</accession>
<dbReference type="SUPFAM" id="SSF52343">
    <property type="entry name" value="Ferredoxin reductase-like, C-terminal NADP-linked domain"/>
    <property type="match status" value="1"/>
</dbReference>
<evidence type="ECO:0000256" key="5">
    <source>
        <dbReference type="ARBA" id="ARBA00023136"/>
    </source>
</evidence>
<evidence type="ECO:0000256" key="1">
    <source>
        <dbReference type="ARBA" id="ARBA00004141"/>
    </source>
</evidence>
<gene>
    <name evidence="8" type="ORF">CVIRNUC_000906</name>
</gene>
<reference evidence="8 9" key="1">
    <citation type="submission" date="2023-10" db="EMBL/GenBank/DDBJ databases">
        <authorList>
            <person name="Maclean D."/>
            <person name="Macfadyen A."/>
        </authorList>
    </citation>
    <scope>NUCLEOTIDE SEQUENCE [LARGE SCALE GENOMIC DNA]</scope>
</reference>
<dbReference type="EMBL" id="CAUYUE010000001">
    <property type="protein sequence ID" value="CAK0737399.1"/>
    <property type="molecule type" value="Genomic_DNA"/>
</dbReference>
<evidence type="ECO:0000259" key="7">
    <source>
        <dbReference type="PROSITE" id="PS51384"/>
    </source>
</evidence>
<evidence type="ECO:0000256" key="4">
    <source>
        <dbReference type="ARBA" id="ARBA00023002"/>
    </source>
</evidence>
<feature type="transmembrane region" description="Helical" evidence="6">
    <location>
        <begin position="448"/>
        <end position="471"/>
    </location>
</feature>
<dbReference type="GO" id="GO:0005886">
    <property type="term" value="C:plasma membrane"/>
    <property type="evidence" value="ECO:0007669"/>
    <property type="project" value="TreeGrafter"/>
</dbReference>
<feature type="transmembrane region" description="Helical" evidence="6">
    <location>
        <begin position="74"/>
        <end position="93"/>
    </location>
</feature>
<feature type="transmembrane region" description="Helical" evidence="6">
    <location>
        <begin position="300"/>
        <end position="318"/>
    </location>
</feature>
<feature type="transmembrane region" description="Helical" evidence="6">
    <location>
        <begin position="635"/>
        <end position="659"/>
    </location>
</feature>
<feature type="transmembrane region" description="Helical" evidence="6">
    <location>
        <begin position="6"/>
        <end position="31"/>
    </location>
</feature>
<feature type="transmembrane region" description="Helical" evidence="6">
    <location>
        <begin position="230"/>
        <end position="251"/>
    </location>
</feature>
<dbReference type="InterPro" id="IPR013130">
    <property type="entry name" value="Fe3_Rdtase_TM_dom"/>
</dbReference>
<dbReference type="Pfam" id="PF08030">
    <property type="entry name" value="NAD_binding_6"/>
    <property type="match status" value="1"/>
</dbReference>
<dbReference type="InterPro" id="IPR017927">
    <property type="entry name" value="FAD-bd_FR_type"/>
</dbReference>
<dbReference type="AlphaFoldDB" id="A0AAV1HVM2"/>
<dbReference type="PANTHER" id="PTHR11972:SF69">
    <property type="entry name" value="FERRIC REDUCTION OXIDASE 6-RELATED"/>
    <property type="match status" value="1"/>
</dbReference>
<sequence length="785" mass="87075">MQVTRGLQWLFGTLVALICAALSLFLALLACNNSILSSVYRPVSENEVFPFNGIALHELADEYSSSGAKLLSPVVVWVLWGLPFLCALLSFGWRGVPKRSQVSCRSSDDEEATPCLRRIARLAGRGLRYHLPPRALWAWLCDGLAVYDALIVATWLALNVLYIQQRYALLSSASISQHAGHTKAQARWMLLGAGCGWACCLNIMLLMFPVPRSTFLHWLTGTSFPTLIKYHRWLGHGTMLVVCLHALGYCVKWLTQGAWTAGLTWNAASTNVLAGIIAWLCGCALWASSVSWVRRRFYEVFHRMHMVFGTLFIIFMLMHDIKLWIYAIPGMLFYLLDLQLRLVQRSQPVQLRTLTTAGHEGLVALQLHADSRWPMRPVQELFIRAAAVSRMQWHPFTVIHGEQPHTYVAHVKTAGSWTRDFISRLTNDGHVEVRVDGPYGEDFERPKWGAYEVLVIFAGGIGVTPVLGILLDIARRRRLSHGEKLWPKKVHLTYAMHHKEEATLLERPSIAQAIQEGWLEVAVHYTGGAKPSLLRIERLADTEELALPKRFSGDSVEELHQVRSTTASSVKTGEATGQSTPVKRAAIPPYHYGVSHWAAAHVLCFLGALLGAWGALEYEAAQHARTRGQHRAPDWAVSLLLFVATCIGSMLLPLFVLIIPSNIMRWYFGRLWPTSRAAAALDGTSSLERSEQGKGGPQEAVAGDGSELDLEAALPDLPLQCGRPNVPAVLAAHLKAHADISDIAVFVAGPDGMVKDVMRACMAHNDAVGLRGRPWAHAMQHTYNL</sequence>
<protein>
    <recommendedName>
        <fullName evidence="7">FAD-binding FR-type domain-containing protein</fullName>
    </recommendedName>
</protein>